<evidence type="ECO:0000313" key="3">
    <source>
        <dbReference type="Proteomes" id="UP000050497"/>
    </source>
</evidence>
<dbReference type="PANTHER" id="PTHR30565">
    <property type="entry name" value="PROTEIN YCIF"/>
    <property type="match status" value="1"/>
</dbReference>
<dbReference type="InterPro" id="IPR012347">
    <property type="entry name" value="Ferritin-like"/>
</dbReference>
<evidence type="ECO:0000313" key="2">
    <source>
        <dbReference type="EMBL" id="SCC78022.1"/>
    </source>
</evidence>
<proteinExistence type="predicted"/>
<evidence type="ECO:0000313" key="4">
    <source>
        <dbReference type="Proteomes" id="UP000182800"/>
    </source>
</evidence>
<dbReference type="PATRIC" id="fig|1653334.4.peg.2657"/>
<accession>A0A0P7X7G3</accession>
<reference evidence="1 3" key="1">
    <citation type="submission" date="2015-09" db="EMBL/GenBank/DDBJ databases">
        <title>Identification and resolution of microdiversity through metagenomic sequencing of parallel consortia.</title>
        <authorList>
            <person name="Nelson W.C."/>
            <person name="Romine M.F."/>
            <person name="Lindemann S.R."/>
        </authorList>
    </citation>
    <scope>NUCLEOTIDE SEQUENCE [LARGE SCALE GENOMIC DNA]</scope>
    <source>
        <strain evidence="1">HL-109</strain>
    </source>
</reference>
<dbReference type="RefSeq" id="WP_074444059.1">
    <property type="nucleotide sequence ID" value="NZ_FMBM01000001.1"/>
</dbReference>
<name>A0A0P7X7G3_9HYPH</name>
<dbReference type="Proteomes" id="UP000050497">
    <property type="component" value="Unassembled WGS sequence"/>
</dbReference>
<dbReference type="EMBL" id="LJSX01000010">
    <property type="protein sequence ID" value="KPQ11051.1"/>
    <property type="molecule type" value="Genomic_DNA"/>
</dbReference>
<dbReference type="Gene3D" id="1.20.1260.10">
    <property type="match status" value="1"/>
</dbReference>
<dbReference type="Pfam" id="PF05974">
    <property type="entry name" value="DUF892"/>
    <property type="match status" value="1"/>
</dbReference>
<dbReference type="EMBL" id="FMBM01000001">
    <property type="protein sequence ID" value="SCC78022.1"/>
    <property type="molecule type" value="Genomic_DNA"/>
</dbReference>
<keyword evidence="4" id="KW-1185">Reference proteome</keyword>
<protein>
    <submittedName>
        <fullName evidence="2">Ferritin-like metal-binding protein YciE</fullName>
    </submittedName>
</protein>
<evidence type="ECO:0000313" key="1">
    <source>
        <dbReference type="EMBL" id="KPQ11051.1"/>
    </source>
</evidence>
<dbReference type="InterPro" id="IPR047114">
    <property type="entry name" value="YciF"/>
</dbReference>
<reference evidence="2 4" key="2">
    <citation type="submission" date="2016-08" db="EMBL/GenBank/DDBJ databases">
        <authorList>
            <person name="Varghese N."/>
            <person name="Submissions Spin"/>
        </authorList>
    </citation>
    <scope>NUCLEOTIDE SEQUENCE [LARGE SCALE GENOMIC DNA]</scope>
    <source>
        <strain evidence="2 4">HL-109</strain>
    </source>
</reference>
<sequence length="164" mass="17760">MTIATLRDLYIDQLQDIHSADSQARAVTVKLAEAAENPHLDSALHAGVEGIERGMEAVASILARHDAAPRKGHCEAMAGLVREAQHHAVDSDISDAGVRDAMIIAQYQRMTHYAIAVYGSLVAFAQRLGYEDDAATLEACLSRTRDGDKHLSEIATRDVNRQAA</sequence>
<dbReference type="STRING" id="1653334.GA0071312_0038"/>
<dbReference type="PANTHER" id="PTHR30565:SF9">
    <property type="entry name" value="PROTEIN YCIF"/>
    <property type="match status" value="1"/>
</dbReference>
<organism evidence="1 3">
    <name type="scientific">Saliniramus fredricksonii</name>
    <dbReference type="NCBI Taxonomy" id="1653334"/>
    <lineage>
        <taxon>Bacteria</taxon>
        <taxon>Pseudomonadati</taxon>
        <taxon>Pseudomonadota</taxon>
        <taxon>Alphaproteobacteria</taxon>
        <taxon>Hyphomicrobiales</taxon>
        <taxon>Salinarimonadaceae</taxon>
        <taxon>Saliniramus</taxon>
    </lineage>
</organism>
<dbReference type="InterPro" id="IPR010287">
    <property type="entry name" value="DUF892_YciF-like"/>
</dbReference>
<gene>
    <name evidence="2" type="ORF">GA0071312_0038</name>
    <name evidence="1" type="ORF">HLUCCO17_07900</name>
</gene>
<dbReference type="SUPFAM" id="SSF47240">
    <property type="entry name" value="Ferritin-like"/>
    <property type="match status" value="1"/>
</dbReference>
<dbReference type="InterPro" id="IPR009078">
    <property type="entry name" value="Ferritin-like_SF"/>
</dbReference>
<comment type="caution">
    <text evidence="1">The sequence shown here is derived from an EMBL/GenBank/DDBJ whole genome shotgun (WGS) entry which is preliminary data.</text>
</comment>
<dbReference type="AlphaFoldDB" id="A0A0P7X7G3"/>
<dbReference type="OrthoDB" id="9795056at2"/>
<dbReference type="Proteomes" id="UP000182800">
    <property type="component" value="Unassembled WGS sequence"/>
</dbReference>